<dbReference type="EMBL" id="JAATVY010000020">
    <property type="protein sequence ID" value="NJC72604.1"/>
    <property type="molecule type" value="Genomic_DNA"/>
</dbReference>
<feature type="transmembrane region" description="Helical" evidence="2">
    <location>
        <begin position="160"/>
        <end position="180"/>
    </location>
</feature>
<dbReference type="Gene3D" id="3.30.70.270">
    <property type="match status" value="1"/>
</dbReference>
<feature type="transmembrane region" description="Helical" evidence="2">
    <location>
        <begin position="131"/>
        <end position="148"/>
    </location>
</feature>
<dbReference type="PROSITE" id="PS50887">
    <property type="entry name" value="GGDEF"/>
    <property type="match status" value="1"/>
</dbReference>
<feature type="domain" description="GGDEF" evidence="3">
    <location>
        <begin position="353"/>
        <end position="485"/>
    </location>
</feature>
<comment type="caution">
    <text evidence="4">The sequence shown here is derived from an EMBL/GenBank/DDBJ whole genome shotgun (WGS) entry which is preliminary data.</text>
</comment>
<protein>
    <submittedName>
        <fullName evidence="4">GGDEF domain-containing protein</fullName>
    </submittedName>
</protein>
<dbReference type="InterPro" id="IPR000160">
    <property type="entry name" value="GGDEF_dom"/>
</dbReference>
<dbReference type="SMART" id="SM00267">
    <property type="entry name" value="GGDEF"/>
    <property type="match status" value="1"/>
</dbReference>
<organism evidence="4 5">
    <name type="scientific">Planosporangium thailandense</name>
    <dbReference type="NCBI Taxonomy" id="765197"/>
    <lineage>
        <taxon>Bacteria</taxon>
        <taxon>Bacillati</taxon>
        <taxon>Actinomycetota</taxon>
        <taxon>Actinomycetes</taxon>
        <taxon>Micromonosporales</taxon>
        <taxon>Micromonosporaceae</taxon>
        <taxon>Planosporangium</taxon>
    </lineage>
</organism>
<feature type="region of interest" description="Disordered" evidence="1">
    <location>
        <begin position="475"/>
        <end position="495"/>
    </location>
</feature>
<dbReference type="SUPFAM" id="SSF55073">
    <property type="entry name" value="Nucleotide cyclase"/>
    <property type="match status" value="1"/>
</dbReference>
<evidence type="ECO:0000259" key="3">
    <source>
        <dbReference type="PROSITE" id="PS50887"/>
    </source>
</evidence>
<feature type="transmembrane region" description="Helical" evidence="2">
    <location>
        <begin position="12"/>
        <end position="31"/>
    </location>
</feature>
<feature type="transmembrane region" description="Helical" evidence="2">
    <location>
        <begin position="37"/>
        <end position="57"/>
    </location>
</feature>
<feature type="transmembrane region" description="Helical" evidence="2">
    <location>
        <begin position="64"/>
        <end position="82"/>
    </location>
</feature>
<keyword evidence="2" id="KW-0812">Transmembrane</keyword>
<gene>
    <name evidence="4" type="ORF">HC031_23210</name>
</gene>
<proteinExistence type="predicted"/>
<reference evidence="4 5" key="1">
    <citation type="submission" date="2020-03" db="EMBL/GenBank/DDBJ databases">
        <title>WGS of the type strain of Planosporangium spp.</title>
        <authorList>
            <person name="Thawai C."/>
        </authorList>
    </citation>
    <scope>NUCLEOTIDE SEQUENCE [LARGE SCALE GENOMIC DNA]</scope>
    <source>
        <strain evidence="4 5">TBRC 5610</strain>
    </source>
</reference>
<sequence>MRWPRSASSAAPVHAGFIGVTLMATISYALADPAGRTVVYALVTLVPVTTFLLALRAGHLPDRVPWGAAIGGLALLTLSHLVWPDWIPAHHLGRAEGSLTDLTMNVSHTLFLVGTGAALRRHAVHDSGGLLDAAMVGLCAGGPLWEWVIRPHLGPDASPFGQVMLLLDLLTLAGVGGCLLRIGVTAKKARGPLGYLIACDAFTLLANATAVLTVHGPSVWTAEFMMLGYLTLAAAPLHPAAPYCTLPEPTAGRATGHPHLGWLGAALCANPLIAAVQTIRGGAGSSLLLPVGTLLVIPLVLLRFQQLSAQRDRAERTLAHHASHDELTGLYNRRHIVAEIDRALDEVRQGALDGIALVLCDLDGFKPVNDRMGHQAGDLVLQTVAARLAGCLRGDDVVGRLGGDEFLILCRGAPERAVAQLIERIPRAVGTPVELAGVTVTVGVTIGSAIAGTATTLDRDALIGQADATMYAGKAGRRRLPGPGTTPRVAIETYK</sequence>
<dbReference type="NCBIfam" id="TIGR00254">
    <property type="entry name" value="GGDEF"/>
    <property type="match status" value="1"/>
</dbReference>
<feature type="transmembrane region" description="Helical" evidence="2">
    <location>
        <begin position="192"/>
        <end position="214"/>
    </location>
</feature>
<feature type="transmembrane region" description="Helical" evidence="2">
    <location>
        <begin position="285"/>
        <end position="304"/>
    </location>
</feature>
<name>A0ABX0Y5N2_9ACTN</name>
<dbReference type="InterPro" id="IPR029787">
    <property type="entry name" value="Nucleotide_cyclase"/>
</dbReference>
<dbReference type="PANTHER" id="PTHR46663">
    <property type="entry name" value="DIGUANYLATE CYCLASE DGCT-RELATED"/>
    <property type="match status" value="1"/>
</dbReference>
<accession>A0ABX0Y5N2</accession>
<keyword evidence="5" id="KW-1185">Reference proteome</keyword>
<dbReference type="PANTHER" id="PTHR46663:SF2">
    <property type="entry name" value="GGDEF DOMAIN-CONTAINING PROTEIN"/>
    <property type="match status" value="1"/>
</dbReference>
<keyword evidence="2" id="KW-0472">Membrane</keyword>
<dbReference type="InterPro" id="IPR043128">
    <property type="entry name" value="Rev_trsase/Diguanyl_cyclase"/>
</dbReference>
<evidence type="ECO:0000313" key="4">
    <source>
        <dbReference type="EMBL" id="NJC72604.1"/>
    </source>
</evidence>
<evidence type="ECO:0000256" key="2">
    <source>
        <dbReference type="SAM" id="Phobius"/>
    </source>
</evidence>
<dbReference type="InterPro" id="IPR052163">
    <property type="entry name" value="DGC-Regulatory_Protein"/>
</dbReference>
<dbReference type="Proteomes" id="UP000722989">
    <property type="component" value="Unassembled WGS sequence"/>
</dbReference>
<dbReference type="CDD" id="cd01949">
    <property type="entry name" value="GGDEF"/>
    <property type="match status" value="1"/>
</dbReference>
<dbReference type="Pfam" id="PF00990">
    <property type="entry name" value="GGDEF"/>
    <property type="match status" value="1"/>
</dbReference>
<evidence type="ECO:0000313" key="5">
    <source>
        <dbReference type="Proteomes" id="UP000722989"/>
    </source>
</evidence>
<feature type="transmembrane region" description="Helical" evidence="2">
    <location>
        <begin position="220"/>
        <end position="239"/>
    </location>
</feature>
<evidence type="ECO:0000256" key="1">
    <source>
        <dbReference type="SAM" id="MobiDB-lite"/>
    </source>
</evidence>
<keyword evidence="2" id="KW-1133">Transmembrane helix</keyword>
<dbReference type="RefSeq" id="WP_167927516.1">
    <property type="nucleotide sequence ID" value="NZ_JAATVY010000020.1"/>
</dbReference>
<feature type="transmembrane region" description="Helical" evidence="2">
    <location>
        <begin position="260"/>
        <end position="279"/>
    </location>
</feature>